<evidence type="ECO:0000256" key="1">
    <source>
        <dbReference type="ARBA" id="ARBA00022692"/>
    </source>
</evidence>
<feature type="transmembrane region" description="Helical" evidence="4">
    <location>
        <begin position="12"/>
        <end position="34"/>
    </location>
</feature>
<protein>
    <submittedName>
        <fullName evidence="6">Predicted arabinose efflux permease, MFS family</fullName>
    </submittedName>
</protein>
<dbReference type="InterPro" id="IPR036259">
    <property type="entry name" value="MFS_trans_sf"/>
</dbReference>
<dbReference type="PANTHER" id="PTHR42910">
    <property type="entry name" value="TRANSPORTER SCO4007-RELATED"/>
    <property type="match status" value="1"/>
</dbReference>
<feature type="transmembrane region" description="Helical" evidence="4">
    <location>
        <begin position="350"/>
        <end position="370"/>
    </location>
</feature>
<accession>A0A1M7U0R2</accession>
<keyword evidence="2 4" id="KW-1133">Transmembrane helix</keyword>
<feature type="transmembrane region" description="Helical" evidence="4">
    <location>
        <begin position="257"/>
        <end position="274"/>
    </location>
</feature>
<feature type="transmembrane region" description="Helical" evidence="4">
    <location>
        <begin position="312"/>
        <end position="338"/>
    </location>
</feature>
<dbReference type="RefSeq" id="WP_072819037.1">
    <property type="nucleotide sequence ID" value="NZ_LT670849.1"/>
</dbReference>
<feature type="transmembrane region" description="Helical" evidence="4">
    <location>
        <begin position="286"/>
        <end position="306"/>
    </location>
</feature>
<feature type="domain" description="Major facilitator superfamily (MFS) profile" evidence="5">
    <location>
        <begin position="12"/>
        <end position="397"/>
    </location>
</feature>
<feature type="transmembrane region" description="Helical" evidence="4">
    <location>
        <begin position="376"/>
        <end position="395"/>
    </location>
</feature>
<evidence type="ECO:0000256" key="4">
    <source>
        <dbReference type="SAM" id="Phobius"/>
    </source>
</evidence>
<dbReference type="InterPro" id="IPR020846">
    <property type="entry name" value="MFS_dom"/>
</dbReference>
<sequence>MTTIASDVPDHSASISGWITFLLALSCGLIVANVYYAQPLVGPIAAELGLSPKAAGLVVTTTQIGYAVGLFFIVPLGDLIENRKLVLSVMGLGALALATAAYATHALPFFLAALCLGLGSVTVQVLIPYAGHLAPEHIRGRVIGNVMTGLMIGILLARPAASFIASMSSWHVVYALSAGIMVLLALVLRYALPVRRPKARLGYGALLASMAHLALTTPVLRRRALYQASLFGVFNLFWTTVPLLLAGPDFRMSQTGIALFALAGVGGAAISPVAGRIADRGWTRPATAAGMLLTTAGFALTLLTAPGSTLSLALFVIAAIAIDAGVQGNVTLGYRVLFALGAEHRSRLNGVFMTTLFLGGAMGSAIGAWAYVHGGWALAASIGGVMPLLTLIYLATE</sequence>
<dbReference type="EMBL" id="LT670849">
    <property type="protein sequence ID" value="SHN76579.1"/>
    <property type="molecule type" value="Genomic_DNA"/>
</dbReference>
<evidence type="ECO:0000256" key="3">
    <source>
        <dbReference type="ARBA" id="ARBA00023136"/>
    </source>
</evidence>
<dbReference type="PROSITE" id="PS50850">
    <property type="entry name" value="MFS"/>
    <property type="match status" value="1"/>
</dbReference>
<dbReference type="Gene3D" id="1.20.1250.20">
    <property type="entry name" value="MFS general substrate transporter like domains"/>
    <property type="match status" value="1"/>
</dbReference>
<feature type="transmembrane region" description="Helical" evidence="4">
    <location>
        <begin position="142"/>
        <end position="165"/>
    </location>
</feature>
<dbReference type="GO" id="GO:0022857">
    <property type="term" value="F:transmembrane transporter activity"/>
    <property type="evidence" value="ECO:0007669"/>
    <property type="project" value="InterPro"/>
</dbReference>
<dbReference type="PANTHER" id="PTHR42910:SF1">
    <property type="entry name" value="MAJOR FACILITATOR SUPERFAMILY (MFS) PROFILE DOMAIN-CONTAINING PROTEIN"/>
    <property type="match status" value="1"/>
</dbReference>
<dbReference type="SUPFAM" id="SSF103473">
    <property type="entry name" value="MFS general substrate transporter"/>
    <property type="match status" value="1"/>
</dbReference>
<dbReference type="OrthoDB" id="9815356at2"/>
<keyword evidence="1 4" id="KW-0812">Transmembrane</keyword>
<feature type="transmembrane region" description="Helical" evidence="4">
    <location>
        <begin position="54"/>
        <end position="73"/>
    </location>
</feature>
<keyword evidence="3 4" id="KW-0472">Membrane</keyword>
<feature type="transmembrane region" description="Helical" evidence="4">
    <location>
        <begin position="224"/>
        <end position="245"/>
    </location>
</feature>
<evidence type="ECO:0000313" key="7">
    <source>
        <dbReference type="Proteomes" id="UP000184096"/>
    </source>
</evidence>
<feature type="transmembrane region" description="Helical" evidence="4">
    <location>
        <begin position="171"/>
        <end position="192"/>
    </location>
</feature>
<organism evidence="6 7">
    <name type="scientific">Bradyrhizobium erythrophlei</name>
    <dbReference type="NCBI Taxonomy" id="1437360"/>
    <lineage>
        <taxon>Bacteria</taxon>
        <taxon>Pseudomonadati</taxon>
        <taxon>Pseudomonadota</taxon>
        <taxon>Alphaproteobacteria</taxon>
        <taxon>Hyphomicrobiales</taxon>
        <taxon>Nitrobacteraceae</taxon>
        <taxon>Bradyrhizobium</taxon>
    </lineage>
</organism>
<keyword evidence="7" id="KW-1185">Reference proteome</keyword>
<evidence type="ECO:0000256" key="2">
    <source>
        <dbReference type="ARBA" id="ARBA00022989"/>
    </source>
</evidence>
<reference evidence="7" key="1">
    <citation type="submission" date="2016-11" db="EMBL/GenBank/DDBJ databases">
        <authorList>
            <person name="Varghese N."/>
            <person name="Submissions S."/>
        </authorList>
    </citation>
    <scope>NUCLEOTIDE SEQUENCE [LARGE SCALE GENOMIC DNA]</scope>
    <source>
        <strain evidence="7">GAS401</strain>
    </source>
</reference>
<name>A0A1M7U0R2_9BRAD</name>
<feature type="transmembrane region" description="Helical" evidence="4">
    <location>
        <begin position="109"/>
        <end position="130"/>
    </location>
</feature>
<dbReference type="CDD" id="cd17324">
    <property type="entry name" value="MFS_NepI_like"/>
    <property type="match status" value="1"/>
</dbReference>
<dbReference type="InterPro" id="IPR011701">
    <property type="entry name" value="MFS"/>
</dbReference>
<gene>
    <name evidence="6" type="ORF">SAMN05444170_3226</name>
</gene>
<feature type="transmembrane region" description="Helical" evidence="4">
    <location>
        <begin position="85"/>
        <end position="103"/>
    </location>
</feature>
<dbReference type="Pfam" id="PF07690">
    <property type="entry name" value="MFS_1"/>
    <property type="match status" value="1"/>
</dbReference>
<evidence type="ECO:0000259" key="5">
    <source>
        <dbReference type="PROSITE" id="PS50850"/>
    </source>
</evidence>
<evidence type="ECO:0000313" key="6">
    <source>
        <dbReference type="EMBL" id="SHN76579.1"/>
    </source>
</evidence>
<dbReference type="Proteomes" id="UP000184096">
    <property type="component" value="Chromosome I"/>
</dbReference>
<dbReference type="AlphaFoldDB" id="A0A1M7U0R2"/>
<proteinExistence type="predicted"/>